<gene>
    <name evidence="3" type="ORF">QBC41DRAFT_97988</name>
</gene>
<dbReference type="PANTHER" id="PTHR43591:SF10">
    <property type="entry name" value="ABC TRANSMEMBRANE TYPE-1 DOMAIN-CONTAINING PROTEIN-RELATED"/>
    <property type="match status" value="1"/>
</dbReference>
<keyword evidence="3" id="KW-0489">Methyltransferase</keyword>
<dbReference type="Pfam" id="PF13489">
    <property type="entry name" value="Methyltransf_23"/>
    <property type="match status" value="1"/>
</dbReference>
<dbReference type="InterPro" id="IPR029063">
    <property type="entry name" value="SAM-dependent_MTases_sf"/>
</dbReference>
<proteinExistence type="inferred from homology"/>
<dbReference type="AlphaFoldDB" id="A0AA40DB84"/>
<dbReference type="SUPFAM" id="SSF53335">
    <property type="entry name" value="S-adenosyl-L-methionine-dependent methyltransferases"/>
    <property type="match status" value="1"/>
</dbReference>
<comment type="similarity">
    <text evidence="1">Belongs to the methyltransferase superfamily. LaeA methyltransferase family.</text>
</comment>
<organism evidence="3 4">
    <name type="scientific">Cercophora samala</name>
    <dbReference type="NCBI Taxonomy" id="330535"/>
    <lineage>
        <taxon>Eukaryota</taxon>
        <taxon>Fungi</taxon>
        <taxon>Dikarya</taxon>
        <taxon>Ascomycota</taxon>
        <taxon>Pezizomycotina</taxon>
        <taxon>Sordariomycetes</taxon>
        <taxon>Sordariomycetidae</taxon>
        <taxon>Sordariales</taxon>
        <taxon>Lasiosphaeriaceae</taxon>
        <taxon>Cercophora</taxon>
    </lineage>
</organism>
<accession>A0AA40DB84</accession>
<feature type="compositionally biased region" description="Low complexity" evidence="2">
    <location>
        <begin position="1"/>
        <end position="20"/>
    </location>
</feature>
<name>A0AA40DB84_9PEZI</name>
<dbReference type="EMBL" id="JAULSY010000035">
    <property type="protein sequence ID" value="KAK0670118.1"/>
    <property type="molecule type" value="Genomic_DNA"/>
</dbReference>
<keyword evidence="3" id="KW-0808">Transferase</keyword>
<feature type="region of interest" description="Disordered" evidence="2">
    <location>
        <begin position="1"/>
        <end position="85"/>
    </location>
</feature>
<comment type="caution">
    <text evidence="3">The sequence shown here is derived from an EMBL/GenBank/DDBJ whole genome shotgun (WGS) entry which is preliminary data.</text>
</comment>
<dbReference type="CDD" id="cd02440">
    <property type="entry name" value="AdoMet_MTases"/>
    <property type="match status" value="1"/>
</dbReference>
<feature type="compositionally biased region" description="Acidic residues" evidence="2">
    <location>
        <begin position="67"/>
        <end position="77"/>
    </location>
</feature>
<evidence type="ECO:0000313" key="4">
    <source>
        <dbReference type="Proteomes" id="UP001174997"/>
    </source>
</evidence>
<keyword evidence="4" id="KW-1185">Reference proteome</keyword>
<dbReference type="GO" id="GO:0008168">
    <property type="term" value="F:methyltransferase activity"/>
    <property type="evidence" value="ECO:0007669"/>
    <property type="project" value="UniProtKB-KW"/>
</dbReference>
<evidence type="ECO:0000256" key="1">
    <source>
        <dbReference type="ARBA" id="ARBA00038158"/>
    </source>
</evidence>
<sequence>MAESTPATAPQQPSASSPSPAGSPPPTTAPPADASTPTPASPTAAKTPAAESQIAVDSNPIYHPQPLDDDDDDDDNDSSLGDENALSTASISSSILQYRKLHGRTFHNFGGADKVEYWAPNDDAQNDQLDINHHLLNLALDNKLFFAPLSKPTRVLDVGTGTGMWAIDFADEFPDCEVTGIDLSPIQPTWVPPNCKFELDDASQPWTFPDNHFDYIHFRYMIGCFKDWPAVYREAYRCLKPGGWIEHMDCTADVLSDDGSLPKDTVFVQWKKVFKEAGDKMGQTFEVVDNDNYVGWLKDAGFKDVENTIIKTPVGSWPADPKWKEVGQFNQYMLEGGIEGLGLYIITNVLGWKYEEMQVFIAKVRAGLRNKNWHSYCVWGAAWGQKPYE</sequence>
<evidence type="ECO:0000313" key="3">
    <source>
        <dbReference type="EMBL" id="KAK0670118.1"/>
    </source>
</evidence>
<dbReference type="GO" id="GO:0032259">
    <property type="term" value="P:methylation"/>
    <property type="evidence" value="ECO:0007669"/>
    <property type="project" value="UniProtKB-KW"/>
</dbReference>
<evidence type="ECO:0000256" key="2">
    <source>
        <dbReference type="SAM" id="MobiDB-lite"/>
    </source>
</evidence>
<dbReference type="PANTHER" id="PTHR43591">
    <property type="entry name" value="METHYLTRANSFERASE"/>
    <property type="match status" value="1"/>
</dbReference>
<feature type="compositionally biased region" description="Low complexity" evidence="2">
    <location>
        <begin position="30"/>
        <end position="50"/>
    </location>
</feature>
<reference evidence="3" key="1">
    <citation type="submission" date="2023-06" db="EMBL/GenBank/DDBJ databases">
        <title>Genome-scale phylogeny and comparative genomics of the fungal order Sordariales.</title>
        <authorList>
            <consortium name="Lawrence Berkeley National Laboratory"/>
            <person name="Hensen N."/>
            <person name="Bonometti L."/>
            <person name="Westerberg I."/>
            <person name="Brannstrom I.O."/>
            <person name="Guillou S."/>
            <person name="Cros-Aarteil S."/>
            <person name="Calhoun S."/>
            <person name="Haridas S."/>
            <person name="Kuo A."/>
            <person name="Mondo S."/>
            <person name="Pangilinan J."/>
            <person name="Riley R."/>
            <person name="Labutti K."/>
            <person name="Andreopoulos B."/>
            <person name="Lipzen A."/>
            <person name="Chen C."/>
            <person name="Yanf M."/>
            <person name="Daum C."/>
            <person name="Ng V."/>
            <person name="Clum A."/>
            <person name="Steindorff A."/>
            <person name="Ohm R."/>
            <person name="Martin F."/>
            <person name="Silar P."/>
            <person name="Natvig D."/>
            <person name="Lalanne C."/>
            <person name="Gautier V."/>
            <person name="Ament-Velasquez S.L."/>
            <person name="Kruys A."/>
            <person name="Hutchinson M.I."/>
            <person name="Powell A.J."/>
            <person name="Barry K."/>
            <person name="Miller A.N."/>
            <person name="Grigoriev I.V."/>
            <person name="Debuchy R."/>
            <person name="Gladieux P."/>
            <person name="Thoren M.H."/>
            <person name="Johannesson H."/>
        </authorList>
    </citation>
    <scope>NUCLEOTIDE SEQUENCE</scope>
    <source>
        <strain evidence="3">CBS 307.81</strain>
    </source>
</reference>
<dbReference type="Gene3D" id="3.40.50.150">
    <property type="entry name" value="Vaccinia Virus protein VP39"/>
    <property type="match status" value="1"/>
</dbReference>
<dbReference type="Proteomes" id="UP001174997">
    <property type="component" value="Unassembled WGS sequence"/>
</dbReference>
<protein>
    <submittedName>
        <fullName evidence="3">S-adenosyl-L-methionine-dependent methyltransferase</fullName>
    </submittedName>
</protein>